<keyword evidence="9" id="KW-1185">Reference proteome</keyword>
<dbReference type="GO" id="GO:0005525">
    <property type="term" value="F:GTP binding"/>
    <property type="evidence" value="ECO:0007669"/>
    <property type="project" value="UniProtKB-KW"/>
</dbReference>
<gene>
    <name evidence="8" type="ORF">SAOR_06580</name>
</gene>
<keyword evidence="6" id="KW-1133">Transmembrane helix</keyword>
<dbReference type="Gene3D" id="3.40.50.300">
    <property type="entry name" value="P-loop containing nucleotide triphosphate hydrolases"/>
    <property type="match status" value="1"/>
</dbReference>
<evidence type="ECO:0000256" key="2">
    <source>
        <dbReference type="ARBA" id="ARBA00022741"/>
    </source>
</evidence>
<keyword evidence="5 6" id="KW-0472">Membrane</keyword>
<dbReference type="PANTHER" id="PTHR10465:SF0">
    <property type="entry name" value="SARCALUMENIN"/>
    <property type="match status" value="1"/>
</dbReference>
<dbReference type="RefSeq" id="WP_123630727.1">
    <property type="nucleotide sequence ID" value="NZ_AYKH01000011.1"/>
</dbReference>
<dbReference type="Pfam" id="PF00350">
    <property type="entry name" value="Dynamin_N"/>
    <property type="match status" value="1"/>
</dbReference>
<proteinExistence type="predicted"/>
<reference evidence="8 9" key="1">
    <citation type="submission" date="2013-10" db="EMBL/GenBank/DDBJ databases">
        <title>Salinisphaera orenii MK-B5 Genome Sequencing.</title>
        <authorList>
            <person name="Lai Q."/>
            <person name="Li C."/>
            <person name="Shao Z."/>
        </authorList>
    </citation>
    <scope>NUCLEOTIDE SEQUENCE [LARGE SCALE GENOMIC DNA]</scope>
    <source>
        <strain evidence="8 9">MK-B5</strain>
    </source>
</reference>
<dbReference type="EMBL" id="AYKH01000011">
    <property type="protein sequence ID" value="ROO27972.1"/>
    <property type="molecule type" value="Genomic_DNA"/>
</dbReference>
<evidence type="ECO:0000259" key="7">
    <source>
        <dbReference type="Pfam" id="PF00350"/>
    </source>
</evidence>
<organism evidence="8 9">
    <name type="scientific">Salinisphaera orenii MK-B5</name>
    <dbReference type="NCBI Taxonomy" id="856730"/>
    <lineage>
        <taxon>Bacteria</taxon>
        <taxon>Pseudomonadati</taxon>
        <taxon>Pseudomonadota</taxon>
        <taxon>Gammaproteobacteria</taxon>
        <taxon>Salinisphaerales</taxon>
        <taxon>Salinisphaeraceae</taxon>
        <taxon>Salinisphaera</taxon>
    </lineage>
</organism>
<dbReference type="SUPFAM" id="SSF52540">
    <property type="entry name" value="P-loop containing nucleoside triphosphate hydrolases"/>
    <property type="match status" value="1"/>
</dbReference>
<dbReference type="GO" id="GO:0003924">
    <property type="term" value="F:GTPase activity"/>
    <property type="evidence" value="ECO:0007669"/>
    <property type="project" value="InterPro"/>
</dbReference>
<comment type="subcellular location">
    <subcellularLocation>
        <location evidence="1">Membrane</location>
    </subcellularLocation>
</comment>
<dbReference type="AlphaFoldDB" id="A0A423PQY0"/>
<comment type="caution">
    <text evidence="8">The sequence shown here is derived from an EMBL/GenBank/DDBJ whole genome shotgun (WGS) entry which is preliminary data.</text>
</comment>
<dbReference type="InterPro" id="IPR027417">
    <property type="entry name" value="P-loop_NTPase"/>
</dbReference>
<dbReference type="PANTHER" id="PTHR10465">
    <property type="entry name" value="TRANSMEMBRANE GTPASE FZO1"/>
    <property type="match status" value="1"/>
</dbReference>
<evidence type="ECO:0000256" key="1">
    <source>
        <dbReference type="ARBA" id="ARBA00004370"/>
    </source>
</evidence>
<sequence length="474" mass="53037">MPVSSSTPDQTRTDSLEAHLKRENPLLLEPLAEFRRLDAIARRMGLLARHESFTRSVPWWPVISLLGTFSAGKSSFINSYVGTDLQRTGNQAVDDRFSVICYGEDAQPRTLPGSALDADLRFPFYRISGDIDDVAAGEGQRINNYLQLRTCQSERLRGKILLDSPGFDADNQRSATLRITDRIIDLSDLVLVFFDARHPEPGAMRDTLEHLVARTIHREDASKFVFVLNQIDATAREDNPEDIVAAWQRALASSGLTAGRFLRIYDEDTAPPIENESLAQRFKAKKDEDLAEIHRRMTGVEVDRAYRVVELMTSAADTLAGDAGVGRLQTLRARWRNRTLGIDALIALPLIAAGVAAFVWTPDTAGDLMGLLFSGRPAGWFLLAVVVVVLAAIHFGVRSLVATRIARAIEPASQQPFGLDIRRAFVANTRWWRSLFGAWPKGWTFFARRRVARIRSKQETIIRRLNDRFTQPSG</sequence>
<dbReference type="Proteomes" id="UP000283993">
    <property type="component" value="Unassembled WGS sequence"/>
</dbReference>
<feature type="transmembrane region" description="Helical" evidence="6">
    <location>
        <begin position="340"/>
        <end position="360"/>
    </location>
</feature>
<protein>
    <submittedName>
        <fullName evidence="8">Dynamin family protein</fullName>
    </submittedName>
</protein>
<evidence type="ECO:0000256" key="3">
    <source>
        <dbReference type="ARBA" id="ARBA00022801"/>
    </source>
</evidence>
<keyword evidence="3" id="KW-0378">Hydrolase</keyword>
<dbReference type="InterPro" id="IPR027094">
    <property type="entry name" value="Mitofusin_fam"/>
</dbReference>
<name>A0A423PQY0_9GAMM</name>
<accession>A0A423PQY0</accession>
<evidence type="ECO:0000256" key="5">
    <source>
        <dbReference type="ARBA" id="ARBA00023136"/>
    </source>
</evidence>
<dbReference type="InterPro" id="IPR045063">
    <property type="entry name" value="Dynamin_N"/>
</dbReference>
<evidence type="ECO:0000256" key="6">
    <source>
        <dbReference type="SAM" id="Phobius"/>
    </source>
</evidence>
<feature type="transmembrane region" description="Helical" evidence="6">
    <location>
        <begin position="380"/>
        <end position="397"/>
    </location>
</feature>
<evidence type="ECO:0000313" key="8">
    <source>
        <dbReference type="EMBL" id="ROO27972.1"/>
    </source>
</evidence>
<keyword evidence="2" id="KW-0547">Nucleotide-binding</keyword>
<evidence type="ECO:0000256" key="4">
    <source>
        <dbReference type="ARBA" id="ARBA00023134"/>
    </source>
</evidence>
<keyword evidence="6" id="KW-0812">Transmembrane</keyword>
<evidence type="ECO:0000313" key="9">
    <source>
        <dbReference type="Proteomes" id="UP000283993"/>
    </source>
</evidence>
<keyword evidence="4" id="KW-0342">GTP-binding</keyword>
<dbReference type="GO" id="GO:0008053">
    <property type="term" value="P:mitochondrial fusion"/>
    <property type="evidence" value="ECO:0007669"/>
    <property type="project" value="TreeGrafter"/>
</dbReference>
<dbReference type="GO" id="GO:0016020">
    <property type="term" value="C:membrane"/>
    <property type="evidence" value="ECO:0007669"/>
    <property type="project" value="UniProtKB-SubCell"/>
</dbReference>
<feature type="domain" description="Dynamin N-terminal" evidence="7">
    <location>
        <begin position="63"/>
        <end position="230"/>
    </location>
</feature>